<keyword evidence="2" id="KW-1133">Transmembrane helix</keyword>
<keyword evidence="4" id="KW-1185">Reference proteome</keyword>
<organism evidence="3 4">
    <name type="scientific">Acer yangbiense</name>
    <dbReference type="NCBI Taxonomy" id="1000413"/>
    <lineage>
        <taxon>Eukaryota</taxon>
        <taxon>Viridiplantae</taxon>
        <taxon>Streptophyta</taxon>
        <taxon>Embryophyta</taxon>
        <taxon>Tracheophyta</taxon>
        <taxon>Spermatophyta</taxon>
        <taxon>Magnoliopsida</taxon>
        <taxon>eudicotyledons</taxon>
        <taxon>Gunneridae</taxon>
        <taxon>Pentapetalae</taxon>
        <taxon>rosids</taxon>
        <taxon>malvids</taxon>
        <taxon>Sapindales</taxon>
        <taxon>Sapindaceae</taxon>
        <taxon>Hippocastanoideae</taxon>
        <taxon>Acereae</taxon>
        <taxon>Acer</taxon>
    </lineage>
</organism>
<keyword evidence="2" id="KW-0812">Transmembrane</keyword>
<feature type="region of interest" description="Disordered" evidence="1">
    <location>
        <begin position="196"/>
        <end position="223"/>
    </location>
</feature>
<dbReference type="PANTHER" id="PTHR33625">
    <property type="entry name" value="OS08G0179900 PROTEIN"/>
    <property type="match status" value="1"/>
</dbReference>
<evidence type="ECO:0000313" key="4">
    <source>
        <dbReference type="Proteomes" id="UP000323000"/>
    </source>
</evidence>
<protein>
    <submittedName>
        <fullName evidence="3">Uncharacterized protein</fullName>
    </submittedName>
</protein>
<dbReference type="AlphaFoldDB" id="A0A5C7ID55"/>
<gene>
    <name evidence="3" type="ORF">EZV62_008575</name>
</gene>
<dbReference type="EMBL" id="VAHF01000003">
    <property type="protein sequence ID" value="TXG67300.1"/>
    <property type="molecule type" value="Genomic_DNA"/>
</dbReference>
<evidence type="ECO:0000313" key="3">
    <source>
        <dbReference type="EMBL" id="TXG67300.1"/>
    </source>
</evidence>
<feature type="transmembrane region" description="Helical" evidence="2">
    <location>
        <begin position="307"/>
        <end position="324"/>
    </location>
</feature>
<dbReference type="PANTHER" id="PTHR33625:SF4">
    <property type="entry name" value="OS08G0179900 PROTEIN"/>
    <property type="match status" value="1"/>
</dbReference>
<evidence type="ECO:0000256" key="2">
    <source>
        <dbReference type="SAM" id="Phobius"/>
    </source>
</evidence>
<feature type="compositionally biased region" description="Basic and acidic residues" evidence="1">
    <location>
        <begin position="206"/>
        <end position="220"/>
    </location>
</feature>
<name>A0A5C7ID55_9ROSI</name>
<comment type="caution">
    <text evidence="3">The sequence shown here is derived from an EMBL/GenBank/DDBJ whole genome shotgun (WGS) entry which is preliminary data.</text>
</comment>
<reference evidence="4" key="1">
    <citation type="journal article" date="2019" name="Gigascience">
        <title>De novo genome assembly of the endangered Acer yangbiense, a plant species with extremely small populations endemic to Yunnan Province, China.</title>
        <authorList>
            <person name="Yang J."/>
            <person name="Wariss H.M."/>
            <person name="Tao L."/>
            <person name="Zhang R."/>
            <person name="Yun Q."/>
            <person name="Hollingsworth P."/>
            <person name="Dao Z."/>
            <person name="Luo G."/>
            <person name="Guo H."/>
            <person name="Ma Y."/>
            <person name="Sun W."/>
        </authorList>
    </citation>
    <scope>NUCLEOTIDE SEQUENCE [LARGE SCALE GENOMIC DNA]</scope>
    <source>
        <strain evidence="4">cv. Malutang</strain>
    </source>
</reference>
<dbReference type="Proteomes" id="UP000323000">
    <property type="component" value="Chromosome 3"/>
</dbReference>
<accession>A0A5C7ID55</accession>
<keyword evidence="2" id="KW-0472">Membrane</keyword>
<evidence type="ECO:0000256" key="1">
    <source>
        <dbReference type="SAM" id="MobiDB-lite"/>
    </source>
</evidence>
<sequence>MGGGSVAAMRAAGKLTGMGVFNGGLRGGISAAQPAEQALRNVSRPAAAVVSTDTSSVADVAAIQKASWEANWDFAAVEEDLRVKSSPGPIARVVFDVPPTLQEAKDAMADLKEAIVKVYGPAFGLPLLAISDNPEYGPDSKLASVPTSVYTAFKLLCERPDVQSVVVSLVNDNKVWDAVMENNRLKEFMESQRKSGDTAVEFGDTEDYKTGDTEDGKTGDTKGQANKFFQKVKKSVVYVVSYVPDIFGKTGDTKGQANKFYQKVKKSVVDMVSNAPDIFQKFFGSPPAERISADAGGAGGSFNEKTMGSYLMGLVIMVMMVVVLKRV</sequence>
<dbReference type="OrthoDB" id="659599at2759"/>
<proteinExistence type="predicted"/>